<dbReference type="Proteomes" id="UP001438953">
    <property type="component" value="Unassembled WGS sequence"/>
</dbReference>
<evidence type="ECO:0000313" key="3">
    <source>
        <dbReference type="Proteomes" id="UP001438953"/>
    </source>
</evidence>
<organism evidence="2 3">
    <name type="scientific">Thioclava kandeliae</name>
    <dbReference type="NCBI Taxonomy" id="3070818"/>
    <lineage>
        <taxon>Bacteria</taxon>
        <taxon>Pseudomonadati</taxon>
        <taxon>Pseudomonadota</taxon>
        <taxon>Alphaproteobacteria</taxon>
        <taxon>Rhodobacterales</taxon>
        <taxon>Paracoccaceae</taxon>
        <taxon>Thioclava</taxon>
    </lineage>
</organism>
<dbReference type="InterPro" id="IPR050237">
    <property type="entry name" value="ATP-dep_AMP-bd_enzyme"/>
</dbReference>
<keyword evidence="3" id="KW-1185">Reference proteome</keyword>
<proteinExistence type="predicted"/>
<dbReference type="SUPFAM" id="SSF56801">
    <property type="entry name" value="Acetyl-CoA synthetase-like"/>
    <property type="match status" value="1"/>
</dbReference>
<accession>A0ABV1SJ33</accession>
<dbReference type="Pfam" id="PF00501">
    <property type="entry name" value="AMP-binding"/>
    <property type="match status" value="1"/>
</dbReference>
<name>A0ABV1SJ33_9RHOB</name>
<comment type="caution">
    <text evidence="2">The sequence shown here is derived from an EMBL/GenBank/DDBJ whole genome shotgun (WGS) entry which is preliminary data.</text>
</comment>
<dbReference type="PANTHER" id="PTHR43767">
    <property type="entry name" value="LONG-CHAIN-FATTY-ACID--COA LIGASE"/>
    <property type="match status" value="1"/>
</dbReference>
<gene>
    <name evidence="2" type="ORF">VSX56_14085</name>
</gene>
<dbReference type="InterPro" id="IPR045851">
    <property type="entry name" value="AMP-bd_C_sf"/>
</dbReference>
<dbReference type="InterPro" id="IPR000873">
    <property type="entry name" value="AMP-dep_synth/lig_dom"/>
</dbReference>
<protein>
    <submittedName>
        <fullName evidence="2">AMP-binding protein</fullName>
    </submittedName>
</protein>
<dbReference type="Gene3D" id="3.30.300.30">
    <property type="match status" value="1"/>
</dbReference>
<dbReference type="InterPro" id="IPR042099">
    <property type="entry name" value="ANL_N_sf"/>
</dbReference>
<dbReference type="RefSeq" id="WP_350937998.1">
    <property type="nucleotide sequence ID" value="NZ_JAYWLC010000012.1"/>
</dbReference>
<reference evidence="2 3" key="1">
    <citation type="submission" date="2024-01" db="EMBL/GenBank/DDBJ databases">
        <authorList>
            <person name="Deng Y."/>
            <person name="Su J."/>
        </authorList>
    </citation>
    <scope>NUCLEOTIDE SEQUENCE [LARGE SCALE GENOMIC DNA]</scope>
    <source>
        <strain evidence="2 3">CPCC 100088</strain>
    </source>
</reference>
<dbReference type="PANTHER" id="PTHR43767:SF10">
    <property type="entry name" value="SURFACTIN SYNTHASE SUBUNIT 1"/>
    <property type="match status" value="1"/>
</dbReference>
<reference evidence="2 3" key="2">
    <citation type="submission" date="2024-06" db="EMBL/GenBank/DDBJ databases">
        <title>Thioclava kandeliae sp. nov. from a rhizosphere soil sample of Kandelia candel in a mangrove.</title>
        <authorList>
            <person name="Mu T."/>
        </authorList>
    </citation>
    <scope>NUCLEOTIDE SEQUENCE [LARGE SCALE GENOMIC DNA]</scope>
    <source>
        <strain evidence="2 3">CPCC 100088</strain>
    </source>
</reference>
<dbReference type="Gene3D" id="3.40.50.12780">
    <property type="entry name" value="N-terminal domain of ligase-like"/>
    <property type="match status" value="1"/>
</dbReference>
<evidence type="ECO:0000259" key="1">
    <source>
        <dbReference type="Pfam" id="PF00501"/>
    </source>
</evidence>
<dbReference type="EMBL" id="JAYWLC010000012">
    <property type="protein sequence ID" value="MER5172903.1"/>
    <property type="molecule type" value="Genomic_DNA"/>
</dbReference>
<sequence>MVACIDWQGPILFDPRGTFGHLRGMVAAGQGVRVGPDGITAIDAGHIECTTSGSSGAPKRIRRSLESWTRSFVRNGAIFGLQDAVIGLPGTMAQSLTLYAALEAAWAGAGLVDLSGLRADRQLGQLVAHGVSHVYATPAQAEMILMGEGNAPSLRQWIIGGGRLSADLRQRLAHRFPQARVAQFYGASETSFITLDPGDAPEGSVGRAYPEVEIRTDGAGELWVRSPYLFEGYGLGGSPETRWSDDGFLSVGEIGQIDADGYVYVQGRKGRVVQVLDHLVSPEPAEVFLSERLGCPVAVVARRDALRGARLWAMVGQGPQGAQVEEALAAFRHRVGPTAAPHGWQRVDPLPLLPSGKPDLQRLEAMI</sequence>
<feature type="domain" description="AMP-dependent synthetase/ligase" evidence="1">
    <location>
        <begin position="50"/>
        <end position="233"/>
    </location>
</feature>
<evidence type="ECO:0000313" key="2">
    <source>
        <dbReference type="EMBL" id="MER5172903.1"/>
    </source>
</evidence>